<dbReference type="STRING" id="282197.SAMN04488517_104168"/>
<dbReference type="RefSeq" id="WP_055681518.1">
    <property type="nucleotide sequence ID" value="NZ_CXPG01000012.1"/>
</dbReference>
<sequence length="146" mass="15991">MSKEGERHAAELIRLEVKRKELEDALGRLARDEAEAQEVMDLAQHVQRLEQEVESARAAGQMEKKDEDMNDTVTKRAVRNMAKVDGQLDALAKSMQADGETVEAAYVRALGSDMGKSMLRTREEAYALATGGVTEADVAAARADLT</sequence>
<dbReference type="OrthoDB" id="7865991at2"/>
<dbReference type="Proteomes" id="UP000048908">
    <property type="component" value="Unassembled WGS sequence"/>
</dbReference>
<organism evidence="2 3">
    <name type="scientific">Jannaschia rubra</name>
    <dbReference type="NCBI Taxonomy" id="282197"/>
    <lineage>
        <taxon>Bacteria</taxon>
        <taxon>Pseudomonadati</taxon>
        <taxon>Pseudomonadota</taxon>
        <taxon>Alphaproteobacteria</taxon>
        <taxon>Rhodobacterales</taxon>
        <taxon>Roseobacteraceae</taxon>
        <taxon>Jannaschia</taxon>
    </lineage>
</organism>
<evidence type="ECO:0000313" key="2">
    <source>
        <dbReference type="EMBL" id="CTQ32065.1"/>
    </source>
</evidence>
<accession>A0A0M6XPK9</accession>
<dbReference type="EMBL" id="CXPG01000012">
    <property type="protein sequence ID" value="CTQ32065.1"/>
    <property type="molecule type" value="Genomic_DNA"/>
</dbReference>
<protein>
    <submittedName>
        <fullName evidence="2">Uncharacterized protein</fullName>
    </submittedName>
</protein>
<evidence type="ECO:0000256" key="1">
    <source>
        <dbReference type="SAM" id="MobiDB-lite"/>
    </source>
</evidence>
<dbReference type="AlphaFoldDB" id="A0A0M6XPK9"/>
<gene>
    <name evidence="2" type="ORF">JAN5088_00826</name>
</gene>
<proteinExistence type="predicted"/>
<reference evidence="2 3" key="1">
    <citation type="submission" date="2015-07" db="EMBL/GenBank/DDBJ databases">
        <authorList>
            <person name="Noorani M."/>
        </authorList>
    </citation>
    <scope>NUCLEOTIDE SEQUENCE [LARGE SCALE GENOMIC DNA]</scope>
    <source>
        <strain evidence="2 3">CECT 5088</strain>
    </source>
</reference>
<evidence type="ECO:0000313" key="3">
    <source>
        <dbReference type="Proteomes" id="UP000048908"/>
    </source>
</evidence>
<name>A0A0M6XPK9_9RHOB</name>
<feature type="region of interest" description="Disordered" evidence="1">
    <location>
        <begin position="51"/>
        <end position="71"/>
    </location>
</feature>
<keyword evidence="3" id="KW-1185">Reference proteome</keyword>